<comment type="subcellular location">
    <subcellularLocation>
        <location evidence="1">Nucleus</location>
    </subcellularLocation>
</comment>
<organism evidence="7 8">
    <name type="scientific">Castilleja foliolosa</name>
    <dbReference type="NCBI Taxonomy" id="1961234"/>
    <lineage>
        <taxon>Eukaryota</taxon>
        <taxon>Viridiplantae</taxon>
        <taxon>Streptophyta</taxon>
        <taxon>Embryophyta</taxon>
        <taxon>Tracheophyta</taxon>
        <taxon>Spermatophyta</taxon>
        <taxon>Magnoliopsida</taxon>
        <taxon>eudicotyledons</taxon>
        <taxon>Gunneridae</taxon>
        <taxon>Pentapetalae</taxon>
        <taxon>asterids</taxon>
        <taxon>lamiids</taxon>
        <taxon>Lamiales</taxon>
        <taxon>Orobanchaceae</taxon>
        <taxon>Pedicularideae</taxon>
        <taxon>Castillejinae</taxon>
        <taxon>Castilleja</taxon>
    </lineage>
</organism>
<dbReference type="InterPro" id="IPR024738">
    <property type="entry name" value="Hfi1/Tada1"/>
</dbReference>
<dbReference type="Pfam" id="PF12767">
    <property type="entry name" value="SAGA-Tad1"/>
    <property type="match status" value="1"/>
</dbReference>
<evidence type="ECO:0000313" key="8">
    <source>
        <dbReference type="Proteomes" id="UP001632038"/>
    </source>
</evidence>
<dbReference type="GO" id="GO:0000124">
    <property type="term" value="C:SAGA complex"/>
    <property type="evidence" value="ECO:0007669"/>
    <property type="project" value="UniProtKB-ARBA"/>
</dbReference>
<dbReference type="GO" id="GO:0005634">
    <property type="term" value="C:nucleus"/>
    <property type="evidence" value="ECO:0007669"/>
    <property type="project" value="UniProtKB-SubCell"/>
</dbReference>
<keyword evidence="6" id="KW-0472">Membrane</keyword>
<evidence type="ECO:0000256" key="3">
    <source>
        <dbReference type="ARBA" id="ARBA00023163"/>
    </source>
</evidence>
<sequence>MEQNNPNLVYVYVSLLWYCVLVIVMKPPHQYPRINLDELKAQIVKKLGPEGSKQYFYYLHRFLSLKLCKTEFNKLCLKILGRENIPLHNQFIRSILKNACSPKASPATNHYKDDEILKQATHHKDDENSADGGYQQNGSHISTTQVSSGLLPVSPRKSRTVLRNRRGSGGRRSVLGPNGKTVGFTQPSDFNIVLENGDLIKSNPNPDNMQHHQALIQPTESEDVGPTSTDISSRSPIRAPLGIPFCPARRALPPMGTLIGTFCDALLDNCALRERMEHIAVGQGLGGVSMDCANVLNHGLDSYLKGLIKSCIDISGARLRSAENEHHAHPKPINGVKFGYQHHLQNSGLQLDEQKINGSISLHDFRVAMELNPQQLGEDWPLLLEKICMRAFEE</sequence>
<proteinExistence type="predicted"/>
<keyword evidence="8" id="KW-1185">Reference proteome</keyword>
<evidence type="ECO:0000256" key="6">
    <source>
        <dbReference type="SAM" id="Phobius"/>
    </source>
</evidence>
<dbReference type="AlphaFoldDB" id="A0ABD3CPB2"/>
<evidence type="ECO:0000313" key="7">
    <source>
        <dbReference type="EMBL" id="KAL3631800.1"/>
    </source>
</evidence>
<evidence type="ECO:0000256" key="4">
    <source>
        <dbReference type="ARBA" id="ARBA00023242"/>
    </source>
</evidence>
<keyword evidence="2" id="KW-0805">Transcription regulation</keyword>
<gene>
    <name evidence="7" type="ORF">CASFOL_024784</name>
</gene>
<reference evidence="8" key="1">
    <citation type="journal article" date="2024" name="IScience">
        <title>Strigolactones Initiate the Formation of Haustorium-like Structures in Castilleja.</title>
        <authorList>
            <person name="Buerger M."/>
            <person name="Peterson D."/>
            <person name="Chory J."/>
        </authorList>
    </citation>
    <scope>NUCLEOTIDE SEQUENCE [LARGE SCALE GENOMIC DNA]</scope>
</reference>
<dbReference type="PANTHER" id="PTHR21277">
    <property type="entry name" value="TRANSCRIPTIONAL ADAPTER 1"/>
    <property type="match status" value="1"/>
</dbReference>
<evidence type="ECO:0000256" key="1">
    <source>
        <dbReference type="ARBA" id="ARBA00004123"/>
    </source>
</evidence>
<dbReference type="CDD" id="cd22933">
    <property type="entry name" value="HFD_HFI1"/>
    <property type="match status" value="1"/>
</dbReference>
<evidence type="ECO:0000256" key="5">
    <source>
        <dbReference type="SAM" id="MobiDB-lite"/>
    </source>
</evidence>
<dbReference type="EMBL" id="JAVIJP010000032">
    <property type="protein sequence ID" value="KAL3631800.1"/>
    <property type="molecule type" value="Genomic_DNA"/>
</dbReference>
<keyword evidence="6" id="KW-1133">Transmembrane helix</keyword>
<feature type="transmembrane region" description="Helical" evidence="6">
    <location>
        <begin position="7"/>
        <end position="25"/>
    </location>
</feature>
<keyword evidence="6" id="KW-0812">Transmembrane</keyword>
<keyword evidence="3" id="KW-0804">Transcription</keyword>
<name>A0ABD3CPB2_9LAMI</name>
<dbReference type="PANTHER" id="PTHR21277:SF5">
    <property type="entry name" value="TRANSCRIPTIONAL ADAPTER 1"/>
    <property type="match status" value="1"/>
</dbReference>
<evidence type="ECO:0000256" key="2">
    <source>
        <dbReference type="ARBA" id="ARBA00023015"/>
    </source>
</evidence>
<keyword evidence="4" id="KW-0539">Nucleus</keyword>
<protein>
    <recommendedName>
        <fullName evidence="9">Transcriptional adapter 1</fullName>
    </recommendedName>
</protein>
<dbReference type="Proteomes" id="UP001632038">
    <property type="component" value="Unassembled WGS sequence"/>
</dbReference>
<feature type="region of interest" description="Disordered" evidence="5">
    <location>
        <begin position="123"/>
        <end position="181"/>
    </location>
</feature>
<comment type="caution">
    <text evidence="7">The sequence shown here is derived from an EMBL/GenBank/DDBJ whole genome shotgun (WGS) entry which is preliminary data.</text>
</comment>
<feature type="compositionally biased region" description="Polar residues" evidence="5">
    <location>
        <begin position="134"/>
        <end position="148"/>
    </location>
</feature>
<evidence type="ECO:0008006" key="9">
    <source>
        <dbReference type="Google" id="ProtNLM"/>
    </source>
</evidence>
<feature type="compositionally biased region" description="Basic residues" evidence="5">
    <location>
        <begin position="156"/>
        <end position="169"/>
    </location>
</feature>
<accession>A0ABD3CPB2</accession>